<evidence type="ECO:0000313" key="2">
    <source>
        <dbReference type="Proteomes" id="UP000061569"/>
    </source>
</evidence>
<dbReference type="KEGG" id="lez:GLE_2332"/>
<dbReference type="InterPro" id="IPR032638">
    <property type="entry name" value="Porin_5"/>
</dbReference>
<dbReference type="STRING" id="69.GLE_2332"/>
<dbReference type="SUPFAM" id="SSF56935">
    <property type="entry name" value="Porins"/>
    <property type="match status" value="1"/>
</dbReference>
<dbReference type="Pfam" id="PF16930">
    <property type="entry name" value="Porin_5"/>
    <property type="match status" value="1"/>
</dbReference>
<dbReference type="EMBL" id="CP013140">
    <property type="protein sequence ID" value="ALN57681.1"/>
    <property type="molecule type" value="Genomic_DNA"/>
</dbReference>
<name>A0A0S2DGH7_LYSEN</name>
<proteinExistence type="predicted"/>
<gene>
    <name evidence="1" type="ORF">GLE_2332</name>
</gene>
<evidence type="ECO:0000313" key="1">
    <source>
        <dbReference type="EMBL" id="ALN57681.1"/>
    </source>
</evidence>
<reference evidence="1 2" key="1">
    <citation type="submission" date="2015-11" db="EMBL/GenBank/DDBJ databases">
        <title>Genome sequences of Lysobacter enzymogenes strain C3 and Lysobacter antibioticus ATCC 29479.</title>
        <authorList>
            <person name="Kobayashi D.Y."/>
        </authorList>
    </citation>
    <scope>NUCLEOTIDE SEQUENCE [LARGE SCALE GENOMIC DNA]</scope>
    <source>
        <strain evidence="1 2">C3</strain>
    </source>
</reference>
<organism evidence="1 2">
    <name type="scientific">Lysobacter enzymogenes</name>
    <dbReference type="NCBI Taxonomy" id="69"/>
    <lineage>
        <taxon>Bacteria</taxon>
        <taxon>Pseudomonadati</taxon>
        <taxon>Pseudomonadota</taxon>
        <taxon>Gammaproteobacteria</taxon>
        <taxon>Lysobacterales</taxon>
        <taxon>Lysobacteraceae</taxon>
        <taxon>Lysobacter</taxon>
    </lineage>
</organism>
<dbReference type="Proteomes" id="UP000061569">
    <property type="component" value="Chromosome"/>
</dbReference>
<accession>A0A0S2DGH7</accession>
<dbReference type="PATRIC" id="fig|69.6.peg.2296"/>
<protein>
    <submittedName>
        <fullName evidence="1">Uncharacterized protein</fullName>
    </submittedName>
</protein>
<sequence length="579" mass="63152">MTASIQPHRRLRPRLRVRALALALLAACAAPALAASPADAAKISPEVTLKLIDLLVAKGVLTRGQADDLIAEARASAATVPATAAATPAYQTAPGAVVVPYVPEVVRQQIKDELRAEVVQQAKSEGWAAPNALPEWTQRISVYGDLRARAEDVLNDGENYREFPNFAALNSGSGYDVADPVANPVPYVNTTKNRGRMRLRARLGVHAQIADWVEADLRLATGTDRSPVSTNQTLGAGGNLSKYSLWLDRAYVRLKPTSWLSADIGRTPNPFWTSELLFDNDLNFDGVAVKTRFAHDPDFKTFVNVGAFPVFNTDFDFGSTQKMDKESSRDKWLYGAQAGLDWNFADAMSLKLGLGYFLFDKLNGQFSSPCLAPTAKDVCDTDLSRPQFQQFGNTMFAIRNIVPAQGAPNGPQLQYFGYASEFGVANLHAALEIARFDPVKIVLEADVVKNTKYDAKRIRALGPLNNFKPTLDPADTTAIFDGGDMGYYVNLLVGQPKIEKAWDWNASIGYKRLESDAVPDAFADSDFHLGGTNARGFIVGGSLGLARNTWLGLRWLSANEVTGQPYSVDVIQLDLNTQF</sequence>
<dbReference type="AlphaFoldDB" id="A0A0S2DGH7"/>
<dbReference type="OrthoDB" id="5372286at2"/>